<dbReference type="OrthoDB" id="3852691at2"/>
<accession>A0A2T0R164</accession>
<dbReference type="PANTHER" id="PTHR35526">
    <property type="entry name" value="ANTI-SIGMA-F FACTOR RSBW-RELATED"/>
    <property type="match status" value="1"/>
</dbReference>
<dbReference type="Pfam" id="PF13581">
    <property type="entry name" value="HATPase_c_2"/>
    <property type="match status" value="1"/>
</dbReference>
<dbReference type="RefSeq" id="WP_106212960.1">
    <property type="nucleotide sequence ID" value="NZ_PVZF01000009.1"/>
</dbReference>
<dbReference type="PANTHER" id="PTHR35526:SF3">
    <property type="entry name" value="ANTI-SIGMA-F FACTOR RSBW"/>
    <property type="match status" value="1"/>
</dbReference>
<dbReference type="AlphaFoldDB" id="A0A2T0R164"/>
<dbReference type="GO" id="GO:0004674">
    <property type="term" value="F:protein serine/threonine kinase activity"/>
    <property type="evidence" value="ECO:0007669"/>
    <property type="project" value="UniProtKB-KW"/>
</dbReference>
<evidence type="ECO:0000256" key="1">
    <source>
        <dbReference type="ARBA" id="ARBA00022527"/>
    </source>
</evidence>
<feature type="region of interest" description="Disordered" evidence="2">
    <location>
        <begin position="70"/>
        <end position="91"/>
    </location>
</feature>
<name>A0A2T0R164_9ACTN</name>
<dbReference type="EMBL" id="PVZF01000009">
    <property type="protein sequence ID" value="PRY13020.1"/>
    <property type="molecule type" value="Genomic_DNA"/>
</dbReference>
<dbReference type="InterPro" id="IPR050267">
    <property type="entry name" value="Anti-sigma-factor_SerPK"/>
</dbReference>
<keyword evidence="4" id="KW-0808">Transferase</keyword>
<evidence type="ECO:0000256" key="2">
    <source>
        <dbReference type="SAM" id="MobiDB-lite"/>
    </source>
</evidence>
<evidence type="ECO:0000259" key="3">
    <source>
        <dbReference type="Pfam" id="PF13581"/>
    </source>
</evidence>
<evidence type="ECO:0000313" key="5">
    <source>
        <dbReference type="Proteomes" id="UP000238083"/>
    </source>
</evidence>
<evidence type="ECO:0000313" key="4">
    <source>
        <dbReference type="EMBL" id="PRY13020.1"/>
    </source>
</evidence>
<keyword evidence="4" id="KW-0418">Kinase</keyword>
<dbReference type="Proteomes" id="UP000238083">
    <property type="component" value="Unassembled WGS sequence"/>
</dbReference>
<feature type="domain" description="Histidine kinase/HSP90-like ATPase" evidence="3">
    <location>
        <begin position="11"/>
        <end position="121"/>
    </location>
</feature>
<organism evidence="4 5">
    <name type="scientific">Kineococcus rhizosphaerae</name>
    <dbReference type="NCBI Taxonomy" id="559628"/>
    <lineage>
        <taxon>Bacteria</taxon>
        <taxon>Bacillati</taxon>
        <taxon>Actinomycetota</taxon>
        <taxon>Actinomycetes</taxon>
        <taxon>Kineosporiales</taxon>
        <taxon>Kineosporiaceae</taxon>
        <taxon>Kineococcus</taxon>
    </lineage>
</organism>
<reference evidence="4 5" key="1">
    <citation type="submission" date="2018-03" db="EMBL/GenBank/DDBJ databases">
        <title>Genomic Encyclopedia of Archaeal and Bacterial Type Strains, Phase II (KMG-II): from individual species to whole genera.</title>
        <authorList>
            <person name="Goeker M."/>
        </authorList>
    </citation>
    <scope>NUCLEOTIDE SEQUENCE [LARGE SCALE GENOMIC DNA]</scope>
    <source>
        <strain evidence="4 5">DSM 19711</strain>
    </source>
</reference>
<sequence length="138" mass="14532">MTYVVLDLPFRRSAVGVARRWVLDACRVHLPDAASQQVLELLTSELVANAVLHGSPPVTVAVTSEPGQVRVEVGDGSGDRPQRREVAPEATGGRGVALVDLLAKDWGVHPRPDGSGKVVWFSCAAGTGFPGRPADEDG</sequence>
<dbReference type="InterPro" id="IPR036890">
    <property type="entry name" value="HATPase_C_sf"/>
</dbReference>
<feature type="compositionally biased region" description="Basic and acidic residues" evidence="2">
    <location>
        <begin position="77"/>
        <end position="87"/>
    </location>
</feature>
<dbReference type="Gene3D" id="3.30.565.10">
    <property type="entry name" value="Histidine kinase-like ATPase, C-terminal domain"/>
    <property type="match status" value="1"/>
</dbReference>
<dbReference type="InterPro" id="IPR003594">
    <property type="entry name" value="HATPase_dom"/>
</dbReference>
<keyword evidence="5" id="KW-1185">Reference proteome</keyword>
<proteinExistence type="predicted"/>
<comment type="caution">
    <text evidence="4">The sequence shown here is derived from an EMBL/GenBank/DDBJ whole genome shotgun (WGS) entry which is preliminary data.</text>
</comment>
<protein>
    <submittedName>
        <fullName evidence="4">Anti-sigma regulatory factor (Ser/Thr protein kinase)</fullName>
    </submittedName>
</protein>
<dbReference type="SUPFAM" id="SSF55874">
    <property type="entry name" value="ATPase domain of HSP90 chaperone/DNA topoisomerase II/histidine kinase"/>
    <property type="match status" value="1"/>
</dbReference>
<gene>
    <name evidence="4" type="ORF">CLV37_109210</name>
</gene>
<dbReference type="CDD" id="cd16936">
    <property type="entry name" value="HATPase_RsbW-like"/>
    <property type="match status" value="1"/>
</dbReference>
<keyword evidence="1" id="KW-0723">Serine/threonine-protein kinase</keyword>